<sequence length="307" mass="35222">MVLQERTNAVSDGIHKSVETNGFYQTPNSMAIKAIRGKLTAADWALWSYLQMIDPFGDKMIELPKIPEISSAIGISSRQIKRSLSRLEELELYVWEPILVRGQNLAGKKAKELCQQKRINKSSEKNKMTDLSDSGQSCPNDDRIVQTMTDLSQNGQNCPNREPEPLPSNGSKSPQTYSDFIQTLSEGERENFLEFSKKKAASLPKPPQLTIKWIEANFEDLHCQWSDTKKQTCKYNFEAYSESQHQMWYGQLQVVVEGAIKLGDDKNLQLFFKDDFYKCWFNWAKSTRADVRELLANSPILEQKDYD</sequence>
<keyword evidence="3" id="KW-1185">Reference proteome</keyword>
<feature type="compositionally biased region" description="Basic and acidic residues" evidence="1">
    <location>
        <begin position="117"/>
        <end position="130"/>
    </location>
</feature>
<dbReference type="OrthoDB" id="508414at2"/>
<dbReference type="EMBL" id="AP018227">
    <property type="protein sequence ID" value="BAY84610.1"/>
    <property type="molecule type" value="Genomic_DNA"/>
</dbReference>
<feature type="compositionally biased region" description="Polar residues" evidence="1">
    <location>
        <begin position="168"/>
        <end position="177"/>
    </location>
</feature>
<organism evidence="2 3">
    <name type="scientific">Calothrix parasitica NIES-267</name>
    <dbReference type="NCBI Taxonomy" id="1973488"/>
    <lineage>
        <taxon>Bacteria</taxon>
        <taxon>Bacillati</taxon>
        <taxon>Cyanobacteriota</taxon>
        <taxon>Cyanophyceae</taxon>
        <taxon>Nostocales</taxon>
        <taxon>Calotrichaceae</taxon>
        <taxon>Calothrix</taxon>
    </lineage>
</organism>
<evidence type="ECO:0000313" key="2">
    <source>
        <dbReference type="EMBL" id="BAY84610.1"/>
    </source>
</evidence>
<feature type="compositionally biased region" description="Polar residues" evidence="1">
    <location>
        <begin position="146"/>
        <end position="159"/>
    </location>
</feature>
<feature type="region of interest" description="Disordered" evidence="1">
    <location>
        <begin position="117"/>
        <end position="177"/>
    </location>
</feature>
<reference evidence="2 3" key="1">
    <citation type="submission" date="2017-06" db="EMBL/GenBank/DDBJ databases">
        <title>Genome sequencing of cyanobaciteial culture collection at National Institute for Environmental Studies (NIES).</title>
        <authorList>
            <person name="Hirose Y."/>
            <person name="Shimura Y."/>
            <person name="Fujisawa T."/>
            <person name="Nakamura Y."/>
            <person name="Kawachi M."/>
        </authorList>
    </citation>
    <scope>NUCLEOTIDE SEQUENCE [LARGE SCALE GENOMIC DNA]</scope>
    <source>
        <strain evidence="2 3">NIES-267</strain>
    </source>
</reference>
<gene>
    <name evidence="2" type="ORF">NIES267_41060</name>
</gene>
<name>A0A1Z4LTP2_9CYAN</name>
<evidence type="ECO:0000256" key="1">
    <source>
        <dbReference type="SAM" id="MobiDB-lite"/>
    </source>
</evidence>
<dbReference type="AlphaFoldDB" id="A0A1Z4LTP2"/>
<proteinExistence type="predicted"/>
<evidence type="ECO:0000313" key="3">
    <source>
        <dbReference type="Proteomes" id="UP000218418"/>
    </source>
</evidence>
<dbReference type="Proteomes" id="UP000218418">
    <property type="component" value="Chromosome"/>
</dbReference>
<accession>A0A1Z4LTP2</accession>
<protein>
    <submittedName>
        <fullName evidence="2">Uncharacterized protein</fullName>
    </submittedName>
</protein>